<dbReference type="InterPro" id="IPR035906">
    <property type="entry name" value="MetI-like_sf"/>
</dbReference>
<feature type="transmembrane region" description="Helical" evidence="6">
    <location>
        <begin position="541"/>
        <end position="562"/>
    </location>
</feature>
<sequence>MTTTTRSMRWWGIALGFSLIPLLFTLAEEALFGVPTRLIQGSLALGATPWQTLMGVPLPAASAGLVSAFMLTLGRAMGETMIVLIASGNLPRVDGSVLQGLRALAANIAIEIPEALRSSEHYRVLFLSALLLLVFTFIINSIAELLRLRLQHRYCQPDGGPYESIVVLGSAVGMVDRRRGEPESTGAAGESIAATALAAADLPLYTLRLSGVLLGVRAEVQRPHAPAACEIWFINTGNRPQDRYWVPAAEVRSSRLPADVLVVQRRSGAQLYGYLAGMHEDGQPLTAALDQRLRLTATQCRLAAQVEQQRNAVRVKRAQQLQQEQQRMLHHQGALTEQQQAAQRAAFNELQTAYDDLSEQLAGIERERGRVQLILADAQGQRQIIALSDIDSLWYLNAMNLGQKLRHLTAQTWRFVSFDDPAREGNGVFPAIVGMLLLVMLMSVLVMPFGVMAAIYLHEYAGRNGLTRLICIAVGNLAGVPSIVYGIFGLGFFVYAVGGSLDKLFYAEALPAPTFGTPGLLCAALTLALGATQLETLWRVVLPGAAPAIMTGLILAVVRAAGEAAPLMLVGSSNRRRSCRSTASFLVFTPKGNLCISVIRSTI</sequence>
<keyword evidence="2" id="KW-1003">Cell membrane</keyword>
<dbReference type="PROSITE" id="PS50928">
    <property type="entry name" value="ABC_TM1"/>
    <property type="match status" value="1"/>
</dbReference>
<keyword evidence="6" id="KW-0813">Transport</keyword>
<feature type="transmembrane region" description="Helical" evidence="6">
    <location>
        <begin position="469"/>
        <end position="495"/>
    </location>
</feature>
<evidence type="ECO:0000256" key="6">
    <source>
        <dbReference type="RuleBase" id="RU363032"/>
    </source>
</evidence>
<keyword evidence="3 6" id="KW-0812">Transmembrane</keyword>
<evidence type="ECO:0000256" key="1">
    <source>
        <dbReference type="ARBA" id="ARBA00004429"/>
    </source>
</evidence>
<proteinExistence type="inferred from homology"/>
<protein>
    <submittedName>
        <fullName evidence="8">Phosphate ABC transporter permease component</fullName>
    </submittedName>
</protein>
<comment type="similarity">
    <text evidence="6">Belongs to the binding-protein-dependent transport system permease family.</text>
</comment>
<evidence type="ECO:0000256" key="3">
    <source>
        <dbReference type="ARBA" id="ARBA00022692"/>
    </source>
</evidence>
<reference evidence="8 9" key="1">
    <citation type="journal article" date="2006" name="Genome Res.">
        <title>Massive genome erosion and functional adaptations provide insights into the symbiotic lifestyle of Sodalis glossinidius in the tsetse host.</title>
        <authorList>
            <person name="Toh H."/>
            <person name="Weiss B.L."/>
            <person name="Perkin S.A.H."/>
            <person name="Yamashita A."/>
            <person name="Oshima K."/>
            <person name="Hattori M."/>
            <person name="Aksoy S."/>
        </authorList>
    </citation>
    <scope>NUCLEOTIDE SEQUENCE [LARGE SCALE GENOMIC DNA]</scope>
    <source>
        <strain evidence="9">morsitans</strain>
    </source>
</reference>
<organism evidence="8 9">
    <name type="scientific">Sodalis glossinidius (strain morsitans)</name>
    <dbReference type="NCBI Taxonomy" id="343509"/>
    <lineage>
        <taxon>Bacteria</taxon>
        <taxon>Pseudomonadati</taxon>
        <taxon>Pseudomonadota</taxon>
        <taxon>Gammaproteobacteria</taxon>
        <taxon>Enterobacterales</taxon>
        <taxon>Bruguierivoracaceae</taxon>
        <taxon>Sodalis</taxon>
    </lineage>
</organism>
<dbReference type="HOGENOM" id="CLU_452613_0_0_6"/>
<feature type="transmembrane region" description="Helical" evidence="6">
    <location>
        <begin position="515"/>
        <end position="534"/>
    </location>
</feature>
<feature type="transmembrane region" description="Helical" evidence="6">
    <location>
        <begin position="428"/>
        <end position="457"/>
    </location>
</feature>
<dbReference type="InterPro" id="IPR000515">
    <property type="entry name" value="MetI-like"/>
</dbReference>
<keyword evidence="2" id="KW-0997">Cell inner membrane</keyword>
<dbReference type="KEGG" id="sgl:SG1735"/>
<dbReference type="CDD" id="cd06261">
    <property type="entry name" value="TM_PBP2"/>
    <property type="match status" value="2"/>
</dbReference>
<gene>
    <name evidence="8" type="ordered locus">SG1735</name>
</gene>
<dbReference type="PANTHER" id="PTHR42727:SF1">
    <property type="entry name" value="PHOSPHATE TRANSPORT SYSTEM PERMEASE"/>
    <property type="match status" value="1"/>
</dbReference>
<dbReference type="PANTHER" id="PTHR42727">
    <property type="entry name" value="PHOSPHATE TRANSPORT SYSTEM PERMEASE PROTEIN"/>
    <property type="match status" value="1"/>
</dbReference>
<dbReference type="eggNOG" id="COG4590">
    <property type="taxonomic scope" value="Bacteria"/>
</dbReference>
<name>Q2NS65_SODGM</name>
<dbReference type="EMBL" id="AP008232">
    <property type="protein sequence ID" value="BAE75010.1"/>
    <property type="molecule type" value="Genomic_DNA"/>
</dbReference>
<keyword evidence="9" id="KW-1185">Reference proteome</keyword>
<dbReference type="GO" id="GO:0055085">
    <property type="term" value="P:transmembrane transport"/>
    <property type="evidence" value="ECO:0007669"/>
    <property type="project" value="InterPro"/>
</dbReference>
<feature type="domain" description="ABC transmembrane type-1" evidence="7">
    <location>
        <begin position="1"/>
        <end position="143"/>
    </location>
</feature>
<keyword evidence="4 6" id="KW-1133">Transmembrane helix</keyword>
<evidence type="ECO:0000313" key="8">
    <source>
        <dbReference type="EMBL" id="BAE75010.1"/>
    </source>
</evidence>
<dbReference type="GO" id="GO:0005886">
    <property type="term" value="C:plasma membrane"/>
    <property type="evidence" value="ECO:0007669"/>
    <property type="project" value="UniProtKB-SubCell"/>
</dbReference>
<accession>Q2NS65</accession>
<dbReference type="AlphaFoldDB" id="Q2NS65"/>
<dbReference type="SUPFAM" id="SSF161098">
    <property type="entry name" value="MetI-like"/>
    <property type="match status" value="2"/>
</dbReference>
<evidence type="ECO:0000256" key="5">
    <source>
        <dbReference type="ARBA" id="ARBA00023136"/>
    </source>
</evidence>
<dbReference type="Proteomes" id="UP000001932">
    <property type="component" value="Chromosome"/>
</dbReference>
<dbReference type="Gene3D" id="1.10.3720.10">
    <property type="entry name" value="MetI-like"/>
    <property type="match status" value="3"/>
</dbReference>
<dbReference type="eggNOG" id="COG0581">
    <property type="taxonomic scope" value="Bacteria"/>
</dbReference>
<evidence type="ECO:0000313" key="9">
    <source>
        <dbReference type="Proteomes" id="UP000001932"/>
    </source>
</evidence>
<feature type="transmembrane region" description="Helical" evidence="6">
    <location>
        <begin position="51"/>
        <end position="73"/>
    </location>
</feature>
<dbReference type="STRING" id="343509.SG1735"/>
<comment type="subcellular location">
    <subcellularLocation>
        <location evidence="1">Cell inner membrane</location>
        <topology evidence="1">Multi-pass membrane protein</topology>
    </subcellularLocation>
    <subcellularLocation>
        <location evidence="6">Cell membrane</location>
        <topology evidence="6">Multi-pass membrane protein</topology>
    </subcellularLocation>
</comment>
<evidence type="ECO:0000256" key="2">
    <source>
        <dbReference type="ARBA" id="ARBA00022519"/>
    </source>
</evidence>
<evidence type="ECO:0000259" key="7">
    <source>
        <dbReference type="PROSITE" id="PS50928"/>
    </source>
</evidence>
<evidence type="ECO:0000256" key="4">
    <source>
        <dbReference type="ARBA" id="ARBA00022989"/>
    </source>
</evidence>
<dbReference type="Pfam" id="PF00528">
    <property type="entry name" value="BPD_transp_1"/>
    <property type="match status" value="1"/>
</dbReference>
<keyword evidence="5 6" id="KW-0472">Membrane</keyword>
<feature type="transmembrane region" description="Helical" evidence="6">
    <location>
        <begin position="124"/>
        <end position="143"/>
    </location>
</feature>